<evidence type="ECO:0000313" key="2">
    <source>
        <dbReference type="EMBL" id="SEQ36062.1"/>
    </source>
</evidence>
<name>A0A1H9FDR4_FLAFI</name>
<gene>
    <name evidence="2" type="ORF">SAMN05444355_102162</name>
</gene>
<dbReference type="EMBL" id="FOFZ01000002">
    <property type="protein sequence ID" value="SEQ36062.1"/>
    <property type="molecule type" value="Genomic_DNA"/>
</dbReference>
<dbReference type="InterPro" id="IPR036514">
    <property type="entry name" value="SGNH_hydro_sf"/>
</dbReference>
<dbReference type="Gene3D" id="3.40.50.1110">
    <property type="entry name" value="SGNH hydrolase"/>
    <property type="match status" value="1"/>
</dbReference>
<dbReference type="InterPro" id="IPR014982">
    <property type="entry name" value="GSCFA"/>
</dbReference>
<dbReference type="GO" id="GO:0016788">
    <property type="term" value="F:hydrolase activity, acting on ester bonds"/>
    <property type="evidence" value="ECO:0007669"/>
    <property type="project" value="UniProtKB-ARBA"/>
</dbReference>
<dbReference type="RefSeq" id="WP_074721432.1">
    <property type="nucleotide sequence ID" value="NZ_CBCRVS010000001.1"/>
</dbReference>
<dbReference type="Pfam" id="PF08885">
    <property type="entry name" value="GSCFA"/>
    <property type="match status" value="1"/>
</dbReference>
<accession>A0A1H9FDR4</accession>
<dbReference type="Proteomes" id="UP000183658">
    <property type="component" value="Unassembled WGS sequence"/>
</dbReference>
<evidence type="ECO:0000259" key="1">
    <source>
        <dbReference type="Pfam" id="PF08885"/>
    </source>
</evidence>
<proteinExistence type="predicted"/>
<feature type="domain" description="GSCFA" evidence="1">
    <location>
        <begin position="21"/>
        <end position="260"/>
    </location>
</feature>
<reference evidence="3" key="1">
    <citation type="submission" date="2016-10" db="EMBL/GenBank/DDBJ databases">
        <authorList>
            <person name="Varghese N."/>
            <person name="Submissions S."/>
        </authorList>
    </citation>
    <scope>NUCLEOTIDE SEQUENCE [LARGE SCALE GENOMIC DNA]</scope>
    <source>
        <strain evidence="3">DSM 15719</strain>
    </source>
</reference>
<evidence type="ECO:0000313" key="3">
    <source>
        <dbReference type="Proteomes" id="UP000183658"/>
    </source>
</evidence>
<dbReference type="OrthoDB" id="9807687at2"/>
<sequence>MNFRTQIPIPKSTHSIDYNSKIMSLGSCFAVNMSEKLHYFKFQNFCNPFGILFHPLAIEKFIAFAVAEKVFTEADIFFYNERWHCYAAHSDLSNANPLELINDLNKIIQLTWKQLSEASHIIITFGTAWAYQNIESNAIVANCHKVPQKQFKKELLAIDIIQKSIQNTIDLIHSINREVKIIFTVSPVRHIKDGFVENQLSKSHLIAAIHQVLITECYQLKTEYFPSYEIMMDELRDYRFYNEDMLHPSQVAIDYIWKRFKEANISEAALVAMEEVENIQKSLSHKPFNPSSESHQKFEAKLKDKITTLVSQYSFMKF</sequence>
<dbReference type="SUPFAM" id="SSF52266">
    <property type="entry name" value="SGNH hydrolase"/>
    <property type="match status" value="1"/>
</dbReference>
<dbReference type="AlphaFoldDB" id="A0A1H9FDR4"/>
<protein>
    <submittedName>
        <fullName evidence="2">GSCFA family protein</fullName>
    </submittedName>
</protein>
<organism evidence="2 3">
    <name type="scientific">Flavobacterium frigoris</name>
    <dbReference type="NCBI Taxonomy" id="229204"/>
    <lineage>
        <taxon>Bacteria</taxon>
        <taxon>Pseudomonadati</taxon>
        <taxon>Bacteroidota</taxon>
        <taxon>Flavobacteriia</taxon>
        <taxon>Flavobacteriales</taxon>
        <taxon>Flavobacteriaceae</taxon>
        <taxon>Flavobacterium</taxon>
    </lineage>
</organism>
<keyword evidence="3" id="KW-1185">Reference proteome</keyword>